<evidence type="ECO:0000256" key="5">
    <source>
        <dbReference type="ARBA" id="ARBA00022927"/>
    </source>
</evidence>
<feature type="domain" description="Membrane insertase YidC/Oxa/ALB C-terminal" evidence="12">
    <location>
        <begin position="60"/>
        <end position="243"/>
    </location>
</feature>
<dbReference type="PANTHER" id="PTHR12428:SF65">
    <property type="entry name" value="CYTOCHROME C OXIDASE ASSEMBLY PROTEIN COX18, MITOCHONDRIAL"/>
    <property type="match status" value="1"/>
</dbReference>
<feature type="chain" id="PRO_5038393448" evidence="11">
    <location>
        <begin position="20"/>
        <end position="254"/>
    </location>
</feature>
<dbReference type="NCBIfam" id="TIGR03592">
    <property type="entry name" value="yidC_oxa1_cterm"/>
    <property type="match status" value="1"/>
</dbReference>
<keyword evidence="11" id="KW-0732">Signal</keyword>
<dbReference type="RefSeq" id="WP_049165697.1">
    <property type="nucleotide sequence ID" value="NZ_CP010586.1"/>
</dbReference>
<proteinExistence type="inferred from homology"/>
<feature type="transmembrane region" description="Helical" evidence="10">
    <location>
        <begin position="198"/>
        <end position="218"/>
    </location>
</feature>
<dbReference type="InterPro" id="IPR001708">
    <property type="entry name" value="YidC/ALB3/OXA1/COX18"/>
</dbReference>
<feature type="transmembrane region" description="Helical" evidence="10">
    <location>
        <begin position="169"/>
        <end position="186"/>
    </location>
</feature>
<feature type="transmembrane region" description="Helical" evidence="10">
    <location>
        <begin position="39"/>
        <end position="55"/>
    </location>
</feature>
<dbReference type="GO" id="GO:0015031">
    <property type="term" value="P:protein transport"/>
    <property type="evidence" value="ECO:0007669"/>
    <property type="project" value="UniProtKB-KW"/>
</dbReference>
<gene>
    <name evidence="13" type="primary">misCA_1</name>
    <name evidence="13" type="ORF">AS52_03511</name>
</gene>
<dbReference type="Proteomes" id="UP000036410">
    <property type="component" value="Chromosome"/>
</dbReference>
<comment type="subcellular location">
    <subcellularLocation>
        <location evidence="1">Cell membrane</location>
        <topology evidence="1">Multi-pass membrane protein</topology>
    </subcellularLocation>
    <subcellularLocation>
        <location evidence="9">Membrane</location>
        <topology evidence="9">Multi-pass membrane protein</topology>
    </subcellularLocation>
</comment>
<dbReference type="GO" id="GO:0032977">
    <property type="term" value="F:membrane insertase activity"/>
    <property type="evidence" value="ECO:0007669"/>
    <property type="project" value="InterPro"/>
</dbReference>
<dbReference type="PANTHER" id="PTHR12428">
    <property type="entry name" value="OXA1"/>
    <property type="match status" value="1"/>
</dbReference>
<dbReference type="EMBL" id="CP010586">
    <property type="protein sequence ID" value="AKP78472.1"/>
    <property type="molecule type" value="Genomic_DNA"/>
</dbReference>
<comment type="similarity">
    <text evidence="9">Belongs to the OXA1/ALB3/YidC family.</text>
</comment>
<dbReference type="InterPro" id="IPR028055">
    <property type="entry name" value="YidC/Oxa/ALB_C"/>
</dbReference>
<evidence type="ECO:0000259" key="12">
    <source>
        <dbReference type="Pfam" id="PF02096"/>
    </source>
</evidence>
<dbReference type="GO" id="GO:0051205">
    <property type="term" value="P:protein insertion into membrane"/>
    <property type="evidence" value="ECO:0007669"/>
    <property type="project" value="TreeGrafter"/>
</dbReference>
<evidence type="ECO:0000256" key="6">
    <source>
        <dbReference type="ARBA" id="ARBA00022989"/>
    </source>
</evidence>
<keyword evidence="8" id="KW-0143">Chaperone</keyword>
<evidence type="ECO:0000256" key="9">
    <source>
        <dbReference type="RuleBase" id="RU003945"/>
    </source>
</evidence>
<keyword evidence="2" id="KW-0813">Transport</keyword>
<evidence type="ECO:0000313" key="14">
    <source>
        <dbReference type="Proteomes" id="UP000036410"/>
    </source>
</evidence>
<feature type="signal peptide" evidence="11">
    <location>
        <begin position="1"/>
        <end position="19"/>
    </location>
</feature>
<evidence type="ECO:0000256" key="8">
    <source>
        <dbReference type="ARBA" id="ARBA00023186"/>
    </source>
</evidence>
<evidence type="ECO:0000256" key="11">
    <source>
        <dbReference type="SAM" id="SignalP"/>
    </source>
</evidence>
<evidence type="ECO:0000256" key="1">
    <source>
        <dbReference type="ARBA" id="ARBA00004651"/>
    </source>
</evidence>
<keyword evidence="3" id="KW-1003">Cell membrane</keyword>
<dbReference type="PROSITE" id="PS51257">
    <property type="entry name" value="PROKAR_LIPOPROTEIN"/>
    <property type="match status" value="1"/>
</dbReference>
<feature type="transmembrane region" description="Helical" evidence="10">
    <location>
        <begin position="224"/>
        <end position="241"/>
    </location>
</feature>
<evidence type="ECO:0000256" key="4">
    <source>
        <dbReference type="ARBA" id="ARBA00022692"/>
    </source>
</evidence>
<dbReference type="Pfam" id="PF02096">
    <property type="entry name" value="60KD_IMP"/>
    <property type="match status" value="1"/>
</dbReference>
<reference evidence="13 14" key="1">
    <citation type="submission" date="2015-01" db="EMBL/GenBank/DDBJ databases">
        <title>Genome sequence of bacillus megaterium Q3.</title>
        <authorList>
            <person name="Wang Y."/>
            <person name="Luo K."/>
            <person name="Bai L."/>
            <person name="Luo F."/>
        </authorList>
    </citation>
    <scope>NUCLEOTIDE SEQUENCE [LARGE SCALE GENOMIC DNA]</scope>
    <source>
        <strain evidence="13 14">Q3</strain>
    </source>
</reference>
<keyword evidence="5" id="KW-0653">Protein transport</keyword>
<evidence type="ECO:0000256" key="2">
    <source>
        <dbReference type="ARBA" id="ARBA00022448"/>
    </source>
</evidence>
<accession>A0A806TJQ3</accession>
<protein>
    <submittedName>
        <fullName evidence="13">Stage III sporulation protein J</fullName>
    </submittedName>
</protein>
<keyword evidence="4 9" id="KW-0812">Transmembrane</keyword>
<sequence>MLKHKKKLFFIAVSVFLLAGCDSANVIQSSHTHFLDHYFIYPFSLLILFIGNTWLHQSVGFSIMLVTVGVRMLLAPLNILQYKNQLSNKRIQPQLQQLKEKYKNKDPESQQQYQREMMELLKENGANPLMGCLPLLVQLPVFSIVYYAIRRIDEISASSFLWLDLGHADPYFILPIAAALATYLQTRVMQKDVAGMNGSHALVAQTLSPVMVLSFGIFSPSGLVLYWMTGSLFMIFQSLVLKKVFQEKAVLEAK</sequence>
<name>A0A806TJQ3_PRIMG</name>
<dbReference type="PRINTS" id="PR00701">
    <property type="entry name" value="60KDINNERMP"/>
</dbReference>
<evidence type="ECO:0000256" key="10">
    <source>
        <dbReference type="SAM" id="Phobius"/>
    </source>
</evidence>
<dbReference type="AlphaFoldDB" id="A0A806TJQ3"/>
<organism evidence="13 14">
    <name type="scientific">Priestia megaterium Q3</name>
    <dbReference type="NCBI Taxonomy" id="1452722"/>
    <lineage>
        <taxon>Bacteria</taxon>
        <taxon>Bacillati</taxon>
        <taxon>Bacillota</taxon>
        <taxon>Bacilli</taxon>
        <taxon>Bacillales</taxon>
        <taxon>Bacillaceae</taxon>
        <taxon>Priestia</taxon>
    </lineage>
</organism>
<dbReference type="CDD" id="cd20070">
    <property type="entry name" value="5TM_YidC_Alb3"/>
    <property type="match status" value="1"/>
</dbReference>
<evidence type="ECO:0000313" key="13">
    <source>
        <dbReference type="EMBL" id="AKP78472.1"/>
    </source>
</evidence>
<evidence type="ECO:0000256" key="3">
    <source>
        <dbReference type="ARBA" id="ARBA00022475"/>
    </source>
</evidence>
<dbReference type="InterPro" id="IPR047196">
    <property type="entry name" value="YidC_ALB_C"/>
</dbReference>
<evidence type="ECO:0000256" key="7">
    <source>
        <dbReference type="ARBA" id="ARBA00023136"/>
    </source>
</evidence>
<keyword evidence="7 10" id="KW-0472">Membrane</keyword>
<keyword evidence="6 10" id="KW-1133">Transmembrane helix</keyword>
<feature type="transmembrane region" description="Helical" evidence="10">
    <location>
        <begin position="125"/>
        <end position="149"/>
    </location>
</feature>
<dbReference type="GO" id="GO:0005886">
    <property type="term" value="C:plasma membrane"/>
    <property type="evidence" value="ECO:0007669"/>
    <property type="project" value="UniProtKB-SubCell"/>
</dbReference>